<keyword evidence="5" id="KW-0732">Signal</keyword>
<keyword evidence="8" id="KW-1185">Reference proteome</keyword>
<dbReference type="Pfam" id="PF07719">
    <property type="entry name" value="TPR_2"/>
    <property type="match status" value="1"/>
</dbReference>
<dbReference type="Gene3D" id="1.25.40.10">
    <property type="entry name" value="Tetratricopeptide repeat domain"/>
    <property type="match status" value="4"/>
</dbReference>
<dbReference type="InterPro" id="IPR018392">
    <property type="entry name" value="LysM"/>
</dbReference>
<dbReference type="PROSITE" id="PS51782">
    <property type="entry name" value="LYSM"/>
    <property type="match status" value="1"/>
</dbReference>
<feature type="repeat" description="TPR" evidence="3">
    <location>
        <begin position="486"/>
        <end position="519"/>
    </location>
</feature>
<evidence type="ECO:0000313" key="7">
    <source>
        <dbReference type="EMBL" id="NGN40454.1"/>
    </source>
</evidence>
<dbReference type="SUPFAM" id="SSF54106">
    <property type="entry name" value="LysM domain"/>
    <property type="match status" value="1"/>
</dbReference>
<dbReference type="SMART" id="SM00028">
    <property type="entry name" value="TPR"/>
    <property type="match status" value="6"/>
</dbReference>
<feature type="domain" description="LysM" evidence="6">
    <location>
        <begin position="618"/>
        <end position="667"/>
    </location>
</feature>
<feature type="chain" id="PRO_5028798005" evidence="5">
    <location>
        <begin position="28"/>
        <end position="672"/>
    </location>
</feature>
<dbReference type="SUPFAM" id="SSF48452">
    <property type="entry name" value="TPR-like"/>
    <property type="match status" value="3"/>
</dbReference>
<feature type="repeat" description="TPR" evidence="3">
    <location>
        <begin position="417"/>
        <end position="450"/>
    </location>
</feature>
<reference evidence="7 8" key="1">
    <citation type="submission" date="2020-02" db="EMBL/GenBank/DDBJ databases">
        <title>Genome sequence of the type strain CGMCC 1.15528 of Mesorhizobium zhangyense.</title>
        <authorList>
            <person name="Gao J."/>
            <person name="Sun J."/>
        </authorList>
    </citation>
    <scope>NUCLEOTIDE SEQUENCE [LARGE SCALE GENOMIC DNA]</scope>
    <source>
        <strain evidence="7 8">CGMCC 1.15528</strain>
    </source>
</reference>
<dbReference type="InterPro" id="IPR036779">
    <property type="entry name" value="LysM_dom_sf"/>
</dbReference>
<evidence type="ECO:0000256" key="4">
    <source>
        <dbReference type="SAM" id="MobiDB-lite"/>
    </source>
</evidence>
<accession>A0A7C9R5C9</accession>
<organism evidence="7 8">
    <name type="scientific">Mesorhizobium zhangyense</name>
    <dbReference type="NCBI Taxonomy" id="1776730"/>
    <lineage>
        <taxon>Bacteria</taxon>
        <taxon>Pseudomonadati</taxon>
        <taxon>Pseudomonadota</taxon>
        <taxon>Alphaproteobacteria</taxon>
        <taxon>Hyphomicrobiales</taxon>
        <taxon>Phyllobacteriaceae</taxon>
        <taxon>Mesorhizobium</taxon>
    </lineage>
</organism>
<sequence>MRRKNLGWLAGVSALAGLMVVGQPALAKQSEEQVQINSFSGAYLAARVAEVDNDLDSAIAYYKRALAFDTENQQLQQSLMLALISQGRFDESLPYAEKLKSVPDIERFSRLALAVDAIRKKEYRSAETFLKLAQESDLDKLISGVMTAWAKAGAGDAKDALAYLEKLQGPEWFTLFTTYHRALIAEAAGNAKEADKIYSETIDNVAAGGAAPETWLRAAEAYAGFLAGRGEKDKALAVLDKADEFATGRLPLMALREKINKGDKISPLVAGPADGASEILLDLASALNRGGGEPFVRLYLQYALALKHDSDAVLLQLAAVAEQQENAEEAIELYRRVPADSSLKRAAELQLGLNLADLKRHDEAITHLKALLDQSPDDMRAYLALGGVYSSKEDYRSAADIYDKAVERLKTPDASNWNIYYQRGIAYERLKEWPKAEPNFREALKLMPNQPQVLNYLGYSWVDMNMNLEEGLDMIRKAVDLRPSDGYIVDSLGWAYYRLNRFDEAVTELERAVSLKPDDPVLNDHLGDAYWRVGRKLEATFQWSHARDMKPEPDVLATVLKKLSDGLPPLEGKTAAEAPPVTPSVPAIAPAPEAEKKSDTPAATPQSSPVEKISATPAAYKVQRGQSLWSIANEVLGNGGRYQEILNLNPQLQGDPGRIVPGQELILPGQPN</sequence>
<dbReference type="PANTHER" id="PTHR44943">
    <property type="entry name" value="CELLULOSE SYNTHASE OPERON PROTEIN C"/>
    <property type="match status" value="1"/>
</dbReference>
<dbReference type="InterPro" id="IPR011990">
    <property type="entry name" value="TPR-like_helical_dom_sf"/>
</dbReference>
<keyword evidence="2 3" id="KW-0802">TPR repeat</keyword>
<dbReference type="RefSeq" id="WP_165115073.1">
    <property type="nucleotide sequence ID" value="NZ_JAAKZG010000002.1"/>
</dbReference>
<dbReference type="Proteomes" id="UP000481252">
    <property type="component" value="Unassembled WGS sequence"/>
</dbReference>
<dbReference type="Pfam" id="PF01476">
    <property type="entry name" value="LysM"/>
    <property type="match status" value="1"/>
</dbReference>
<proteinExistence type="predicted"/>
<feature type="signal peptide" evidence="5">
    <location>
        <begin position="1"/>
        <end position="27"/>
    </location>
</feature>
<dbReference type="Pfam" id="PF13414">
    <property type="entry name" value="TPR_11"/>
    <property type="match status" value="1"/>
</dbReference>
<evidence type="ECO:0000256" key="2">
    <source>
        <dbReference type="ARBA" id="ARBA00022803"/>
    </source>
</evidence>
<evidence type="ECO:0000256" key="1">
    <source>
        <dbReference type="ARBA" id="ARBA00022737"/>
    </source>
</evidence>
<dbReference type="Gene3D" id="3.10.350.10">
    <property type="entry name" value="LysM domain"/>
    <property type="match status" value="1"/>
</dbReference>
<evidence type="ECO:0000256" key="3">
    <source>
        <dbReference type="PROSITE-ProRule" id="PRU00339"/>
    </source>
</evidence>
<dbReference type="InterPro" id="IPR013105">
    <property type="entry name" value="TPR_2"/>
</dbReference>
<evidence type="ECO:0000313" key="8">
    <source>
        <dbReference type="Proteomes" id="UP000481252"/>
    </source>
</evidence>
<comment type="caution">
    <text evidence="7">The sequence shown here is derived from an EMBL/GenBank/DDBJ whole genome shotgun (WGS) entry which is preliminary data.</text>
</comment>
<protein>
    <submittedName>
        <fullName evidence="7">Tetratricopeptide repeat protein</fullName>
    </submittedName>
</protein>
<dbReference type="PANTHER" id="PTHR44943:SF8">
    <property type="entry name" value="TPR REPEAT-CONTAINING PROTEIN MJ0263"/>
    <property type="match status" value="1"/>
</dbReference>
<evidence type="ECO:0000259" key="6">
    <source>
        <dbReference type="PROSITE" id="PS51782"/>
    </source>
</evidence>
<dbReference type="InterPro" id="IPR019734">
    <property type="entry name" value="TPR_rpt"/>
</dbReference>
<dbReference type="CDD" id="cd00118">
    <property type="entry name" value="LysM"/>
    <property type="match status" value="1"/>
</dbReference>
<dbReference type="PROSITE" id="PS50005">
    <property type="entry name" value="TPR"/>
    <property type="match status" value="3"/>
</dbReference>
<evidence type="ECO:0000256" key="5">
    <source>
        <dbReference type="SAM" id="SignalP"/>
    </source>
</evidence>
<keyword evidence="1" id="KW-0677">Repeat</keyword>
<name>A0A7C9R5C9_9HYPH</name>
<feature type="region of interest" description="Disordered" evidence="4">
    <location>
        <begin position="570"/>
        <end position="615"/>
    </location>
</feature>
<dbReference type="InterPro" id="IPR051685">
    <property type="entry name" value="Ycf3/AcsC/BcsC/TPR_MFPF"/>
</dbReference>
<dbReference type="AlphaFoldDB" id="A0A7C9R5C9"/>
<dbReference type="Pfam" id="PF13424">
    <property type="entry name" value="TPR_12"/>
    <property type="match status" value="1"/>
</dbReference>
<dbReference type="EMBL" id="JAAKZG010000002">
    <property type="protein sequence ID" value="NGN40454.1"/>
    <property type="molecule type" value="Genomic_DNA"/>
</dbReference>
<gene>
    <name evidence="7" type="ORF">G6N74_05205</name>
</gene>
<dbReference type="SMART" id="SM00257">
    <property type="entry name" value="LysM"/>
    <property type="match status" value="1"/>
</dbReference>
<feature type="repeat" description="TPR" evidence="3">
    <location>
        <begin position="379"/>
        <end position="412"/>
    </location>
</feature>